<accession>A0A0B4X110</accession>
<name>A0A0B4X110_9HYPH</name>
<dbReference type="EMBL" id="CP006877">
    <property type="protein sequence ID" value="AJD40248.1"/>
    <property type="molecule type" value="Genomic_DNA"/>
</dbReference>
<evidence type="ECO:0000313" key="1">
    <source>
        <dbReference type="EMBL" id="AJD40248.1"/>
    </source>
</evidence>
<gene>
    <name evidence="1" type="ORF">RGR602_CH00887</name>
</gene>
<keyword evidence="2" id="KW-1185">Reference proteome</keyword>
<sequence>MFEASPDSTRVGCLSFGVPAQAVNGVALLSWKVRRFLLKIARKPLAIAACLCNVTPD</sequence>
<dbReference type="Proteomes" id="UP000031368">
    <property type="component" value="Chromosome"/>
</dbReference>
<organism evidence="1 2">
    <name type="scientific">Rhizobium gallicum bv. gallicum R602sp</name>
    <dbReference type="NCBI Taxonomy" id="1041138"/>
    <lineage>
        <taxon>Bacteria</taxon>
        <taxon>Pseudomonadati</taxon>
        <taxon>Pseudomonadota</taxon>
        <taxon>Alphaproteobacteria</taxon>
        <taxon>Hyphomicrobiales</taxon>
        <taxon>Rhizobiaceae</taxon>
        <taxon>Rhizobium/Agrobacterium group</taxon>
        <taxon>Rhizobium</taxon>
    </lineage>
</organism>
<proteinExistence type="predicted"/>
<dbReference type="AlphaFoldDB" id="A0A0B4X110"/>
<protein>
    <submittedName>
        <fullName evidence="1">Uncharacterized protein</fullName>
    </submittedName>
</protein>
<dbReference type="HOGENOM" id="CLU_2993560_0_0_5"/>
<evidence type="ECO:0000313" key="2">
    <source>
        <dbReference type="Proteomes" id="UP000031368"/>
    </source>
</evidence>
<dbReference type="KEGG" id="rga:RGR602_CH00887"/>
<reference evidence="1 2" key="1">
    <citation type="submission" date="2013-11" db="EMBL/GenBank/DDBJ databases">
        <title>Complete genome sequence of Rhizobium gallicum bv. gallicum R602.</title>
        <authorList>
            <person name="Bustos P."/>
            <person name="Santamaria R.I."/>
            <person name="Lozano L."/>
            <person name="Acosta J.L."/>
            <person name="Ormeno-Orrillo E."/>
            <person name="Rogel M.A."/>
            <person name="Romero D."/>
            <person name="Cevallos M.A."/>
            <person name="Martinez-Romero E."/>
            <person name="Gonzalez V."/>
        </authorList>
    </citation>
    <scope>NUCLEOTIDE SEQUENCE [LARGE SCALE GENOMIC DNA]</scope>
    <source>
        <strain evidence="1 2">R602</strain>
    </source>
</reference>